<name>A0ABY8FVX1_9SPHN</name>
<dbReference type="InterPro" id="IPR018060">
    <property type="entry name" value="HTH_AraC"/>
</dbReference>
<dbReference type="InterPro" id="IPR029442">
    <property type="entry name" value="GyrI-like"/>
</dbReference>
<dbReference type="Proteomes" id="UP001215827">
    <property type="component" value="Chromosome"/>
</dbReference>
<dbReference type="InterPro" id="IPR050908">
    <property type="entry name" value="SmbC-like"/>
</dbReference>
<dbReference type="PANTHER" id="PTHR40055:SF1">
    <property type="entry name" value="TRANSCRIPTIONAL REGULATOR YGIV-RELATED"/>
    <property type="match status" value="1"/>
</dbReference>
<proteinExistence type="predicted"/>
<dbReference type="EMBL" id="CP121106">
    <property type="protein sequence ID" value="WFL78385.1"/>
    <property type="molecule type" value="Genomic_DNA"/>
</dbReference>
<keyword evidence="3" id="KW-1185">Reference proteome</keyword>
<dbReference type="Gene3D" id="1.10.10.60">
    <property type="entry name" value="Homeodomain-like"/>
    <property type="match status" value="1"/>
</dbReference>
<dbReference type="Gene3D" id="3.20.80.10">
    <property type="entry name" value="Regulatory factor, effector binding domain"/>
    <property type="match status" value="1"/>
</dbReference>
<dbReference type="SMART" id="SM00871">
    <property type="entry name" value="AraC_E_bind"/>
    <property type="match status" value="1"/>
</dbReference>
<dbReference type="SUPFAM" id="SSF55136">
    <property type="entry name" value="Probable bacterial effector-binding domain"/>
    <property type="match status" value="1"/>
</dbReference>
<dbReference type="InterPro" id="IPR010499">
    <property type="entry name" value="AraC_E-bd"/>
</dbReference>
<feature type="domain" description="HTH araC/xylS-type" evidence="1">
    <location>
        <begin position="12"/>
        <end position="111"/>
    </location>
</feature>
<dbReference type="PANTHER" id="PTHR40055">
    <property type="entry name" value="TRANSCRIPTIONAL REGULATOR YGIV-RELATED"/>
    <property type="match status" value="1"/>
</dbReference>
<evidence type="ECO:0000313" key="2">
    <source>
        <dbReference type="EMBL" id="WFL78385.1"/>
    </source>
</evidence>
<dbReference type="Pfam" id="PF12833">
    <property type="entry name" value="HTH_18"/>
    <property type="match status" value="1"/>
</dbReference>
<gene>
    <name evidence="2" type="ORF">P7228_04795</name>
</gene>
<dbReference type="PROSITE" id="PS01124">
    <property type="entry name" value="HTH_ARAC_FAMILY_2"/>
    <property type="match status" value="1"/>
</dbReference>
<protein>
    <submittedName>
        <fullName evidence="2">AraC family transcriptional regulator</fullName>
    </submittedName>
</protein>
<dbReference type="InterPro" id="IPR011256">
    <property type="entry name" value="Reg_factor_effector_dom_sf"/>
</dbReference>
<evidence type="ECO:0000259" key="1">
    <source>
        <dbReference type="PROSITE" id="PS01124"/>
    </source>
</evidence>
<accession>A0ABY8FVX1</accession>
<dbReference type="Pfam" id="PF06445">
    <property type="entry name" value="GyrI-like"/>
    <property type="match status" value="1"/>
</dbReference>
<reference evidence="2 3" key="1">
    <citation type="submission" date="2023-03" db="EMBL/GenBank/DDBJ databases">
        <title>Altererythrobacter sp. CAU 1644 isolated from sand.</title>
        <authorList>
            <person name="Kim W."/>
        </authorList>
    </citation>
    <scope>NUCLEOTIDE SEQUENCE [LARGE SCALE GENOMIC DNA]</scope>
    <source>
        <strain evidence="2 3">CAU 1644</strain>
    </source>
</reference>
<sequence length="284" mass="31016">MATAADYTRRIERALARIETGAASGDWPGLAELAEAAAMSEFHFHRIYRLLTGETPQQTLSRARLGGSLPALQGSAGIMAATERSAYATSQSYARALKALTGATPSELRADRALFDEVVEGLMRPVDDAHELTIEIAELSPLRLVATRAVGDYKDLNLGYYRLFDLLLEQIAPEQVTGLYGVPHDDPRHTPAQDCRFDCAVTTSAEVTLAGELTQIEVGGGPSLMLRIPGDYDKVHAALDHLYRVAIALELELAPVQPVNYYHHDPEEVPVEELVTDIHLMLAE</sequence>
<evidence type="ECO:0000313" key="3">
    <source>
        <dbReference type="Proteomes" id="UP001215827"/>
    </source>
</evidence>
<dbReference type="SMART" id="SM00342">
    <property type="entry name" value="HTH_ARAC"/>
    <property type="match status" value="1"/>
</dbReference>
<organism evidence="2 3">
    <name type="scientific">Altererythrobacter arenosus</name>
    <dbReference type="NCBI Taxonomy" id="3032592"/>
    <lineage>
        <taxon>Bacteria</taxon>
        <taxon>Pseudomonadati</taxon>
        <taxon>Pseudomonadota</taxon>
        <taxon>Alphaproteobacteria</taxon>
        <taxon>Sphingomonadales</taxon>
        <taxon>Erythrobacteraceae</taxon>
        <taxon>Altererythrobacter</taxon>
    </lineage>
</organism>
<dbReference type="RefSeq" id="WP_278017075.1">
    <property type="nucleotide sequence ID" value="NZ_CP121106.1"/>
</dbReference>